<dbReference type="EMBL" id="LFZN01000440">
    <property type="protein sequence ID" value="KXS93582.1"/>
    <property type="molecule type" value="Genomic_DNA"/>
</dbReference>
<protein>
    <submittedName>
        <fullName evidence="2">Uncharacterized protein</fullName>
    </submittedName>
</protein>
<accession>A0A139GTS4</accession>
<feature type="region of interest" description="Disordered" evidence="1">
    <location>
        <begin position="194"/>
        <end position="218"/>
    </location>
</feature>
<proteinExistence type="predicted"/>
<dbReference type="OrthoDB" id="202825at2759"/>
<name>A0A139GTS4_9PEZI</name>
<evidence type="ECO:0000313" key="2">
    <source>
        <dbReference type="EMBL" id="KXS93582.1"/>
    </source>
</evidence>
<comment type="caution">
    <text evidence="2">The sequence shown here is derived from an EMBL/GenBank/DDBJ whole genome shotgun (WGS) entry which is preliminary data.</text>
</comment>
<feature type="region of interest" description="Disordered" evidence="1">
    <location>
        <begin position="82"/>
        <end position="120"/>
    </location>
</feature>
<evidence type="ECO:0000256" key="1">
    <source>
        <dbReference type="SAM" id="MobiDB-lite"/>
    </source>
</evidence>
<evidence type="ECO:0000313" key="3">
    <source>
        <dbReference type="Proteomes" id="UP000070133"/>
    </source>
</evidence>
<dbReference type="Proteomes" id="UP000070133">
    <property type="component" value="Unassembled WGS sequence"/>
</dbReference>
<organism evidence="2 3">
    <name type="scientific">Pseudocercospora eumusae</name>
    <dbReference type="NCBI Taxonomy" id="321146"/>
    <lineage>
        <taxon>Eukaryota</taxon>
        <taxon>Fungi</taxon>
        <taxon>Dikarya</taxon>
        <taxon>Ascomycota</taxon>
        <taxon>Pezizomycotina</taxon>
        <taxon>Dothideomycetes</taxon>
        <taxon>Dothideomycetidae</taxon>
        <taxon>Mycosphaerellales</taxon>
        <taxon>Mycosphaerellaceae</taxon>
        <taxon>Pseudocercospora</taxon>
    </lineage>
</organism>
<gene>
    <name evidence="2" type="ORF">AC578_7811</name>
</gene>
<sequence>MSWNSNAKLATKHSLTLSARESLQKTLVSCVFGVREEDDVFSYRRCHVGRKVATASLRSDVFLPTLDITYVEVAVVMRAHVKGETKPKPPQRESQSRSPSHLDREKDSHHHHEHSDDESHTLAKLDLQRHQLQLCEDVVAHACWVGLELPPFRNSTTSTRWHHAIDELQAICREMRREYDRDDAAFRLHLRLSPTADAMPHTPADKHNQTQLEEEAKASKRNRMTLCTEWSGSPHAGSMIGDGRRAVREDVAVSTRLAWRVVRSRQIQSHDASRKLAAVLSLPQRVLLSLERYISGKAKKRSGLHIPMSPIGAILQSALSVQ</sequence>
<keyword evidence="3" id="KW-1185">Reference proteome</keyword>
<dbReference type="AlphaFoldDB" id="A0A139GTS4"/>
<feature type="compositionally biased region" description="Basic and acidic residues" evidence="1">
    <location>
        <begin position="203"/>
        <end position="218"/>
    </location>
</feature>
<reference evidence="2 3" key="1">
    <citation type="submission" date="2015-07" db="EMBL/GenBank/DDBJ databases">
        <title>Comparative genomics of the Sigatoka disease complex on banana suggests a link between parallel evolutionary changes in Pseudocercospora fijiensis and Pseudocercospora eumusae and increased virulence on the banana host.</title>
        <authorList>
            <person name="Chang T.-C."/>
            <person name="Salvucci A."/>
            <person name="Crous P.W."/>
            <person name="Stergiopoulos I."/>
        </authorList>
    </citation>
    <scope>NUCLEOTIDE SEQUENCE [LARGE SCALE GENOMIC DNA]</scope>
    <source>
        <strain evidence="2 3">CBS 114824</strain>
    </source>
</reference>